<dbReference type="Pfam" id="PF12146">
    <property type="entry name" value="Hydrolase_4"/>
    <property type="match status" value="1"/>
</dbReference>
<gene>
    <name evidence="4" type="ORF">AXF14_07595</name>
</gene>
<dbReference type="GO" id="GO:0052689">
    <property type="term" value="F:carboxylic ester hydrolase activity"/>
    <property type="evidence" value="ECO:0007669"/>
    <property type="project" value="UniProtKB-ARBA"/>
</dbReference>
<dbReference type="PANTHER" id="PTHR22946">
    <property type="entry name" value="DIENELACTONE HYDROLASE DOMAIN-CONTAINING PROTEIN-RELATED"/>
    <property type="match status" value="1"/>
</dbReference>
<keyword evidence="2" id="KW-0378">Hydrolase</keyword>
<name>A0A120KLG8_ACTRD</name>
<evidence type="ECO:0000313" key="5">
    <source>
        <dbReference type="Proteomes" id="UP000065220"/>
    </source>
</evidence>
<protein>
    <recommendedName>
        <fullName evidence="3">Serine aminopeptidase S33 domain-containing protein</fullName>
    </recommendedName>
</protein>
<dbReference type="RefSeq" id="WP_067942168.1">
    <property type="nucleotide sequence ID" value="NZ_CP014228.1"/>
</dbReference>
<sequence>MTDSLTRELALAVPDDGAGTRLTALVHVPRDVAAGRRRAPLVVCCHGMGESALRVAPLARRLAGSGAVVVSPSLRGGGADDAGPTTSMSVLTEVADVGAVLDAACAWPFVDASRTALFGRSLGGLVAALAASRRRTEVAALAMWYPALGSPRVQRTRFRSRRAVPDSYAIEVDGRAVGLGARYALDVWDLDVDAELRRLRMPALLVHGDADAAVPFAVSRGALRALPDARLEVLPGAGHGFDGEHWERAVGLTTDFLAWAGVLGE</sequence>
<dbReference type="SUPFAM" id="SSF53474">
    <property type="entry name" value="alpha/beta-Hydrolases"/>
    <property type="match status" value="1"/>
</dbReference>
<evidence type="ECO:0000313" key="4">
    <source>
        <dbReference type="EMBL" id="AMD87471.1"/>
    </source>
</evidence>
<evidence type="ECO:0000256" key="2">
    <source>
        <dbReference type="ARBA" id="ARBA00022801"/>
    </source>
</evidence>
<proteinExistence type="inferred from homology"/>
<evidence type="ECO:0000256" key="1">
    <source>
        <dbReference type="ARBA" id="ARBA00008645"/>
    </source>
</evidence>
<dbReference type="PANTHER" id="PTHR22946:SF9">
    <property type="entry name" value="POLYKETIDE TRANSFERASE AF380"/>
    <property type="match status" value="1"/>
</dbReference>
<dbReference type="Proteomes" id="UP000065220">
    <property type="component" value="Chromosome"/>
</dbReference>
<feature type="domain" description="Serine aminopeptidase S33" evidence="3">
    <location>
        <begin position="41"/>
        <end position="151"/>
    </location>
</feature>
<organism evidence="4 5">
    <name type="scientific">Actinomyces radicidentis</name>
    <dbReference type="NCBI Taxonomy" id="111015"/>
    <lineage>
        <taxon>Bacteria</taxon>
        <taxon>Bacillati</taxon>
        <taxon>Actinomycetota</taxon>
        <taxon>Actinomycetes</taxon>
        <taxon>Actinomycetales</taxon>
        <taxon>Actinomycetaceae</taxon>
        <taxon>Actinomyces</taxon>
    </lineage>
</organism>
<comment type="similarity">
    <text evidence="1">Belongs to the AB hydrolase superfamily.</text>
</comment>
<dbReference type="Gene3D" id="3.40.50.1820">
    <property type="entry name" value="alpha/beta hydrolase"/>
    <property type="match status" value="1"/>
</dbReference>
<dbReference type="EMBL" id="CP014228">
    <property type="protein sequence ID" value="AMD87471.1"/>
    <property type="molecule type" value="Genomic_DNA"/>
</dbReference>
<reference evidence="5" key="1">
    <citation type="submission" date="2016-02" db="EMBL/GenBank/DDBJ databases">
        <authorList>
            <person name="Holder M.E."/>
            <person name="Ajami N.J."/>
            <person name="Petrosino J.F."/>
        </authorList>
    </citation>
    <scope>NUCLEOTIDE SEQUENCE [LARGE SCALE GENOMIC DNA]</scope>
    <source>
        <strain evidence="5">CCUG 36733</strain>
    </source>
</reference>
<dbReference type="InterPro" id="IPR022742">
    <property type="entry name" value="Hydrolase_4"/>
</dbReference>
<keyword evidence="5" id="KW-1185">Reference proteome</keyword>
<dbReference type="AlphaFoldDB" id="A0A120KLG8"/>
<dbReference type="InterPro" id="IPR029058">
    <property type="entry name" value="AB_hydrolase_fold"/>
</dbReference>
<dbReference type="KEGG" id="ard:AXF14_07595"/>
<evidence type="ECO:0000259" key="3">
    <source>
        <dbReference type="Pfam" id="PF12146"/>
    </source>
</evidence>
<dbReference type="InterPro" id="IPR050261">
    <property type="entry name" value="FrsA_esterase"/>
</dbReference>
<accession>A0A120KLG8</accession>